<protein>
    <submittedName>
        <fullName evidence="3">Uncharacterized protein</fullName>
    </submittedName>
</protein>
<feature type="region of interest" description="Disordered" evidence="1">
    <location>
        <begin position="1"/>
        <end position="21"/>
    </location>
</feature>
<organism evidence="3 6">
    <name type="scientific">Antrihabitans spumae</name>
    <dbReference type="NCBI Taxonomy" id="3373370"/>
    <lineage>
        <taxon>Bacteria</taxon>
        <taxon>Bacillati</taxon>
        <taxon>Actinomycetota</taxon>
        <taxon>Actinomycetes</taxon>
        <taxon>Mycobacteriales</taxon>
        <taxon>Nocardiaceae</taxon>
        <taxon>Antrihabitans</taxon>
    </lineage>
</organism>
<dbReference type="Proteomes" id="UP001609219">
    <property type="component" value="Unassembled WGS sequence"/>
</dbReference>
<feature type="compositionally biased region" description="Basic and acidic residues" evidence="1">
    <location>
        <begin position="7"/>
        <end position="17"/>
    </location>
</feature>
<name>A0ABW7K5W2_9NOCA</name>
<keyword evidence="2" id="KW-0812">Transmembrane</keyword>
<keyword evidence="6" id="KW-1185">Reference proteome</keyword>
<comment type="caution">
    <text evidence="3">The sequence shown here is derived from an EMBL/GenBank/DDBJ whole genome shotgun (WGS) entry which is preliminary data.</text>
</comment>
<evidence type="ECO:0000256" key="2">
    <source>
        <dbReference type="SAM" id="Phobius"/>
    </source>
</evidence>
<evidence type="ECO:0000313" key="6">
    <source>
        <dbReference type="Proteomes" id="UP001609219"/>
    </source>
</evidence>
<evidence type="ECO:0000256" key="1">
    <source>
        <dbReference type="SAM" id="MobiDB-lite"/>
    </source>
</evidence>
<keyword evidence="2" id="KW-1133">Transmembrane helix</keyword>
<evidence type="ECO:0000313" key="4">
    <source>
        <dbReference type="EMBL" id="MFH5246058.1"/>
    </source>
</evidence>
<keyword evidence="2" id="KW-0472">Membrane</keyword>
<dbReference type="RefSeq" id="WP_395126719.1">
    <property type="nucleotide sequence ID" value="NZ_JBIMSN010000077.1"/>
</dbReference>
<accession>A0ABW7K5W2</accession>
<evidence type="ECO:0000313" key="3">
    <source>
        <dbReference type="EMBL" id="MFH5230394.1"/>
    </source>
</evidence>
<dbReference type="Proteomes" id="UP001609176">
    <property type="component" value="Unassembled WGS sequence"/>
</dbReference>
<dbReference type="EMBL" id="JBIMSP010000136">
    <property type="protein sequence ID" value="MFH5246058.1"/>
    <property type="molecule type" value="Genomic_DNA"/>
</dbReference>
<dbReference type="EMBL" id="JBIMSN010000077">
    <property type="protein sequence ID" value="MFH5230394.1"/>
    <property type="molecule type" value="Genomic_DNA"/>
</dbReference>
<reference evidence="5 6" key="1">
    <citation type="submission" date="2024-10" db="EMBL/GenBank/DDBJ databases">
        <authorList>
            <person name="Riesco R."/>
        </authorList>
    </citation>
    <scope>NUCLEOTIDE SEQUENCE [LARGE SCALE GENOMIC DNA]</scope>
    <source>
        <strain evidence="4 5">NCIMB 15448</strain>
        <strain evidence="3 6">NCIMB 15450</strain>
    </source>
</reference>
<proteinExistence type="predicted"/>
<feature type="transmembrane region" description="Helical" evidence="2">
    <location>
        <begin position="24"/>
        <end position="45"/>
    </location>
</feature>
<evidence type="ECO:0000313" key="5">
    <source>
        <dbReference type="Proteomes" id="UP001609176"/>
    </source>
</evidence>
<gene>
    <name evidence="4" type="ORF">ACHIPV_29995</name>
    <name evidence="3" type="ORF">ACHIRB_17705</name>
</gene>
<sequence length="174" mass="18915">MPNQPSADDHSDGEPRPGTKPTKAILWIAGGLTVAIAVVIALWAFERPDGRQSDHDSNGEDTSGQEIRGTLDDWLTAICAPGKFYDGTTFNGATGGGSCPIGNPDYPNDLVYVTQYDSNFKMNNDLAAYQMQYYASSINDQGQINVFAVRSARGRSALLPLSQFGFEIYAVQRR</sequence>